<dbReference type="Gene3D" id="3.40.50.2300">
    <property type="match status" value="1"/>
</dbReference>
<dbReference type="PROSITE" id="PS50005">
    <property type="entry name" value="TPR"/>
    <property type="match status" value="1"/>
</dbReference>
<dbReference type="SMART" id="SM00448">
    <property type="entry name" value="REC"/>
    <property type="match status" value="1"/>
</dbReference>
<dbReference type="PANTHER" id="PTHR45586:SF1">
    <property type="entry name" value="LIPOPOLYSACCHARIDE ASSEMBLY PROTEIN B"/>
    <property type="match status" value="1"/>
</dbReference>
<dbReference type="Pfam" id="PF14559">
    <property type="entry name" value="TPR_19"/>
    <property type="match status" value="1"/>
</dbReference>
<reference evidence="6 7" key="1">
    <citation type="submission" date="2024-07" db="EMBL/GenBank/DDBJ databases">
        <title>Uliginosibacterium paludis KCTC:42655.</title>
        <authorList>
            <person name="Kim M.K."/>
        </authorList>
    </citation>
    <scope>NUCLEOTIDE SEQUENCE [LARGE SCALE GENOMIC DNA]</scope>
    <source>
        <strain evidence="6 7">KCTC 42655</strain>
    </source>
</reference>
<keyword evidence="7" id="KW-1185">Reference proteome</keyword>
<evidence type="ECO:0000259" key="5">
    <source>
        <dbReference type="PROSITE" id="PS50110"/>
    </source>
</evidence>
<dbReference type="Pfam" id="PF00072">
    <property type="entry name" value="Response_reg"/>
    <property type="match status" value="1"/>
</dbReference>
<evidence type="ECO:0000256" key="4">
    <source>
        <dbReference type="PROSITE-ProRule" id="PRU00339"/>
    </source>
</evidence>
<dbReference type="RefSeq" id="WP_345926573.1">
    <property type="nucleotide sequence ID" value="NZ_JBDIVF010000003.1"/>
</dbReference>
<keyword evidence="2 4" id="KW-0802">TPR repeat</keyword>
<dbReference type="InterPro" id="IPR001789">
    <property type="entry name" value="Sig_transdc_resp-reg_receiver"/>
</dbReference>
<sequence length="543" mass="59946">MPQKIEDISVLIVDANAGMRTQLRNMLGLCGITKLALAVSAGVAVRKLRDQNFDIVLCEYHLGDGQDGQHLLEDLRHHHLIPLATLFLMITGESQHEKVISAAELAPNDYILKPFSADKLLSRISRALSKRDIFIPTYKLIEAGNTLEAIESCRKGEAENPQYLIDFLRLRAELHISAGQAAEAQEVYDRVLDTKAVPWAKLGLAKTLYMQKQFGAAEEHLKELLAENEMYLDAYDWLARTREAAGRLDEAKEALESAVKVSPHTVRRLRKLGEVSTAVGDMATATRVLNTVVAKGKYSDFRDPEDHVLLVKAQLGSGDAAGAANTVRDLERSMDGQPKMALCKALSDAMVATHAGDSDKAAAALNEAIKFNDPRLGASMSIKKDLARICIENKQDEKAAEVIMDVMRHAADDAAVEAIKNMLIELGRPELGHQLAERIRSEVRSIMTEGAQLAQSGDYDGAVRQMLDASEKLPGNTNVAFNAALALLKHIENIGWNEHFARNAKRFIDRVRKEDPGNRRLAALVNYYHALLKKNGISPEQIR</sequence>
<dbReference type="InterPro" id="IPR019734">
    <property type="entry name" value="TPR_rpt"/>
</dbReference>
<dbReference type="SUPFAM" id="SSF52172">
    <property type="entry name" value="CheY-like"/>
    <property type="match status" value="1"/>
</dbReference>
<evidence type="ECO:0000313" key="7">
    <source>
        <dbReference type="Proteomes" id="UP001548590"/>
    </source>
</evidence>
<accession>A0ABV2CLR0</accession>
<dbReference type="Proteomes" id="UP001548590">
    <property type="component" value="Unassembled WGS sequence"/>
</dbReference>
<feature type="domain" description="Response regulatory" evidence="5">
    <location>
        <begin position="9"/>
        <end position="128"/>
    </location>
</feature>
<dbReference type="PANTHER" id="PTHR45586">
    <property type="entry name" value="TPR REPEAT-CONTAINING PROTEIN PA4667"/>
    <property type="match status" value="1"/>
</dbReference>
<name>A0ABV2CLR0_9RHOO</name>
<feature type="repeat" description="TPR" evidence="4">
    <location>
        <begin position="232"/>
        <end position="265"/>
    </location>
</feature>
<evidence type="ECO:0000313" key="6">
    <source>
        <dbReference type="EMBL" id="MET1488447.1"/>
    </source>
</evidence>
<comment type="caution">
    <text evidence="6">The sequence shown here is derived from an EMBL/GenBank/DDBJ whole genome shotgun (WGS) entry which is preliminary data.</text>
</comment>
<organism evidence="6 7">
    <name type="scientific">Uliginosibacterium paludis</name>
    <dbReference type="NCBI Taxonomy" id="1615952"/>
    <lineage>
        <taxon>Bacteria</taxon>
        <taxon>Pseudomonadati</taxon>
        <taxon>Pseudomonadota</taxon>
        <taxon>Betaproteobacteria</taxon>
        <taxon>Rhodocyclales</taxon>
        <taxon>Zoogloeaceae</taxon>
        <taxon>Uliginosibacterium</taxon>
    </lineage>
</organism>
<dbReference type="EMBL" id="JBEWLZ010000001">
    <property type="protein sequence ID" value="MET1488447.1"/>
    <property type="molecule type" value="Genomic_DNA"/>
</dbReference>
<dbReference type="PROSITE" id="PS50110">
    <property type="entry name" value="RESPONSE_REGULATORY"/>
    <property type="match status" value="1"/>
</dbReference>
<dbReference type="InterPro" id="IPR011990">
    <property type="entry name" value="TPR-like_helical_dom_sf"/>
</dbReference>
<protein>
    <submittedName>
        <fullName evidence="6">Tetratricopeptide repeat protein</fullName>
    </submittedName>
</protein>
<gene>
    <name evidence="6" type="ORF">ABVT11_01310</name>
</gene>
<proteinExistence type="predicted"/>
<dbReference type="InterPro" id="IPR051012">
    <property type="entry name" value="CellSynth/LPSAsmb/PSIAsmb"/>
</dbReference>
<dbReference type="Gene3D" id="1.25.40.10">
    <property type="entry name" value="Tetratricopeptide repeat domain"/>
    <property type="match status" value="2"/>
</dbReference>
<evidence type="ECO:0000256" key="1">
    <source>
        <dbReference type="ARBA" id="ARBA00022737"/>
    </source>
</evidence>
<dbReference type="InterPro" id="IPR011006">
    <property type="entry name" value="CheY-like_superfamily"/>
</dbReference>
<dbReference type="SUPFAM" id="SSF48452">
    <property type="entry name" value="TPR-like"/>
    <property type="match status" value="1"/>
</dbReference>
<comment type="caution">
    <text evidence="3">Lacks conserved residue(s) required for the propagation of feature annotation.</text>
</comment>
<dbReference type="CDD" id="cd17589">
    <property type="entry name" value="REC_TPR"/>
    <property type="match status" value="1"/>
</dbReference>
<keyword evidence="1" id="KW-0677">Repeat</keyword>
<evidence type="ECO:0000256" key="3">
    <source>
        <dbReference type="PROSITE-ProRule" id="PRU00169"/>
    </source>
</evidence>
<evidence type="ECO:0000256" key="2">
    <source>
        <dbReference type="ARBA" id="ARBA00022803"/>
    </source>
</evidence>